<keyword evidence="15" id="KW-1185">Reference proteome</keyword>
<keyword evidence="6 11" id="KW-1133">Transmembrane helix</keyword>
<evidence type="ECO:0000256" key="4">
    <source>
        <dbReference type="ARBA" id="ARBA00022837"/>
    </source>
</evidence>
<keyword evidence="8" id="KW-0325">Glycoprotein</keyword>
<dbReference type="InterPro" id="IPR015919">
    <property type="entry name" value="Cadherin-like_sf"/>
</dbReference>
<reference evidence="14 15" key="1">
    <citation type="submission" date="2021-04" db="EMBL/GenBank/DDBJ databases">
        <authorList>
            <person name="Bliznina A."/>
        </authorList>
    </citation>
    <scope>NUCLEOTIDE SEQUENCE [LARGE SCALE GENOMIC DNA]</scope>
</reference>
<dbReference type="Pfam" id="PF00028">
    <property type="entry name" value="Cadherin"/>
    <property type="match status" value="3"/>
</dbReference>
<evidence type="ECO:0000256" key="8">
    <source>
        <dbReference type="ARBA" id="ARBA00023180"/>
    </source>
</evidence>
<evidence type="ECO:0000256" key="10">
    <source>
        <dbReference type="SAM" id="MobiDB-lite"/>
    </source>
</evidence>
<dbReference type="PANTHER" id="PTHR24028:SF328">
    <property type="entry name" value="CADHERIN-3"/>
    <property type="match status" value="1"/>
</dbReference>
<keyword evidence="2 11" id="KW-0812">Transmembrane</keyword>
<dbReference type="InterPro" id="IPR002126">
    <property type="entry name" value="Cadherin-like_dom"/>
</dbReference>
<keyword evidence="12" id="KW-0732">Signal</keyword>
<feature type="domain" description="Cadherin" evidence="13">
    <location>
        <begin position="27"/>
        <end position="138"/>
    </location>
</feature>
<dbReference type="PRINTS" id="PR00205">
    <property type="entry name" value="CADHERIN"/>
</dbReference>
<feature type="region of interest" description="Disordered" evidence="10">
    <location>
        <begin position="781"/>
        <end position="812"/>
    </location>
</feature>
<name>A0ABN7S4Y2_OIKDI</name>
<feature type="domain" description="Cadherin" evidence="13">
    <location>
        <begin position="139"/>
        <end position="245"/>
    </location>
</feature>
<evidence type="ECO:0000256" key="7">
    <source>
        <dbReference type="ARBA" id="ARBA00023136"/>
    </source>
</evidence>
<keyword evidence="7 11" id="KW-0472">Membrane</keyword>
<dbReference type="Gene3D" id="2.60.40.60">
    <property type="entry name" value="Cadherins"/>
    <property type="match status" value="6"/>
</dbReference>
<feature type="chain" id="PRO_5046766037" evidence="12">
    <location>
        <begin position="24"/>
        <end position="944"/>
    </location>
</feature>
<feature type="domain" description="Cadherin" evidence="13">
    <location>
        <begin position="246"/>
        <end position="344"/>
    </location>
</feature>
<dbReference type="CDD" id="cd11304">
    <property type="entry name" value="Cadherin_repeat"/>
    <property type="match status" value="6"/>
</dbReference>
<dbReference type="InterPro" id="IPR050174">
    <property type="entry name" value="Protocadherin/Cadherin-CA"/>
</dbReference>
<evidence type="ECO:0000259" key="13">
    <source>
        <dbReference type="PROSITE" id="PS50268"/>
    </source>
</evidence>
<feature type="domain" description="Cadherin" evidence="13">
    <location>
        <begin position="559"/>
        <end position="657"/>
    </location>
</feature>
<dbReference type="PANTHER" id="PTHR24028">
    <property type="entry name" value="CADHERIN-87A"/>
    <property type="match status" value="1"/>
</dbReference>
<evidence type="ECO:0000313" key="15">
    <source>
        <dbReference type="Proteomes" id="UP001158576"/>
    </source>
</evidence>
<evidence type="ECO:0000256" key="11">
    <source>
        <dbReference type="SAM" id="Phobius"/>
    </source>
</evidence>
<evidence type="ECO:0000313" key="14">
    <source>
        <dbReference type="EMBL" id="CAG5088822.1"/>
    </source>
</evidence>
<sequence>MLPKSIWAHLLWVLLLVARETEARSSPKGTLKLSIQENTPKGSEIEQLRNSVDNSVPREAPLEFRIVRQDRQNGLDLFEISGSSGKLILKQSPDRERLCNRRKQCVLNLEVLVLPEQYYQYLNIEVEVNDVNDNVPKFPQGDLVFDFEENSRSPISLDSFMAFDVDLGENAEIVYTLSPNDYFRLEHYSDQSGGHLELVPSADIDREKVKTVQLELIAQNPKGNDSNRIKITVQISDQNEHKPEFLQKEYVFDLDELVPPGTIVGKVGIVDGDGLESVTISIRDQSAKEFFTIRNNGELVTNKKLDFESLNTFDFWLVASDGTYSTSGHVIVNLKDLNDNAPSISVIFIAPDTDAPNTGRIEEEQPEGTLVAYINAQDADHGNNGKVHLRLLDSSRSFNLDGDGKLTTTRKLDREIQSTFKMTIEACDQGADARCASETIHVKLDDINDNAPQCPASVPRVLVSESADIGTFIATAPISDKDSAELFGRLSFGLEPEGKFAIESDTGVISLAQQLDYENKAEWQLVIVATDGGDKVTRCKFIVLVEDANEAAPVFQHPTSDDLELLINDKEMENAEIFSVNAIDPDYNPLASQGPKMTYKIDGAQELLKIDEISGQVTLNKSIAGLQEDQKTFRIIVTASDSGLPRLSSSIQIQVSIRPGVETGLLIDKSLLKGGATIALIAILVSTIFIFVLVFLAVVFVCRHKKLSSEYTQGSVIMSCNGNGGSDGSKHGSDGSQRLHDDVSILYDSILTPRSSIVPAQLHSINPNATSKNIICSKHRNSNNIPGYTDSDSDHADSGRGDSDQEFGQKNKLGPKCSRQCLKFGHSDACWIDMDNLNNEINISSISLVYDNRGNGVLTTPGRFLEANSSGYISEESSRDKHLRRVLQSTPKKSPKNTPSMSSGSDSLVISTKDGCVINVQGTSRANDSLTVKECPTPTKINIV</sequence>
<evidence type="ECO:0000256" key="2">
    <source>
        <dbReference type="ARBA" id="ARBA00022692"/>
    </source>
</evidence>
<evidence type="ECO:0000256" key="5">
    <source>
        <dbReference type="ARBA" id="ARBA00022889"/>
    </source>
</evidence>
<proteinExistence type="predicted"/>
<organism evidence="14 15">
    <name type="scientific">Oikopleura dioica</name>
    <name type="common">Tunicate</name>
    <dbReference type="NCBI Taxonomy" id="34765"/>
    <lineage>
        <taxon>Eukaryota</taxon>
        <taxon>Metazoa</taxon>
        <taxon>Chordata</taxon>
        <taxon>Tunicata</taxon>
        <taxon>Appendicularia</taxon>
        <taxon>Copelata</taxon>
        <taxon>Oikopleuridae</taxon>
        <taxon>Oikopleura</taxon>
    </lineage>
</organism>
<keyword evidence="4 9" id="KW-0106">Calcium</keyword>
<dbReference type="PROSITE" id="PS00232">
    <property type="entry name" value="CADHERIN_1"/>
    <property type="match status" value="2"/>
</dbReference>
<feature type="domain" description="Cadherin" evidence="13">
    <location>
        <begin position="353"/>
        <end position="454"/>
    </location>
</feature>
<keyword evidence="3" id="KW-0677">Repeat</keyword>
<dbReference type="SUPFAM" id="SSF49313">
    <property type="entry name" value="Cadherin-like"/>
    <property type="match status" value="6"/>
</dbReference>
<feature type="domain" description="Cadherin" evidence="13">
    <location>
        <begin position="455"/>
        <end position="555"/>
    </location>
</feature>
<evidence type="ECO:0000256" key="6">
    <source>
        <dbReference type="ARBA" id="ARBA00022989"/>
    </source>
</evidence>
<dbReference type="EMBL" id="OU015568">
    <property type="protein sequence ID" value="CAG5088822.1"/>
    <property type="molecule type" value="Genomic_DNA"/>
</dbReference>
<evidence type="ECO:0000256" key="3">
    <source>
        <dbReference type="ARBA" id="ARBA00022737"/>
    </source>
</evidence>
<evidence type="ECO:0000256" key="1">
    <source>
        <dbReference type="ARBA" id="ARBA00004167"/>
    </source>
</evidence>
<feature type="compositionally biased region" description="Basic and acidic residues" evidence="10">
    <location>
        <begin position="792"/>
        <end position="809"/>
    </location>
</feature>
<feature type="region of interest" description="Disordered" evidence="10">
    <location>
        <begin position="888"/>
        <end position="907"/>
    </location>
</feature>
<dbReference type="PROSITE" id="PS50268">
    <property type="entry name" value="CADHERIN_2"/>
    <property type="match status" value="6"/>
</dbReference>
<accession>A0ABN7S4Y2</accession>
<dbReference type="SMART" id="SM00112">
    <property type="entry name" value="CA"/>
    <property type="match status" value="6"/>
</dbReference>
<dbReference type="Pfam" id="PF08266">
    <property type="entry name" value="Cadherin_2"/>
    <property type="match status" value="1"/>
</dbReference>
<evidence type="ECO:0000256" key="9">
    <source>
        <dbReference type="PROSITE-ProRule" id="PRU00043"/>
    </source>
</evidence>
<protein>
    <submittedName>
        <fullName evidence="14">Oidioi.mRNA.OKI2018_I69.PAR.g11981.t1.cds</fullName>
    </submittedName>
</protein>
<dbReference type="Proteomes" id="UP001158576">
    <property type="component" value="Chromosome PAR"/>
</dbReference>
<keyword evidence="5" id="KW-0130">Cell adhesion</keyword>
<gene>
    <name evidence="14" type="ORF">OKIOD_LOCUS3539</name>
</gene>
<evidence type="ECO:0000256" key="12">
    <source>
        <dbReference type="SAM" id="SignalP"/>
    </source>
</evidence>
<feature type="transmembrane region" description="Helical" evidence="11">
    <location>
        <begin position="678"/>
        <end position="702"/>
    </location>
</feature>
<feature type="signal peptide" evidence="12">
    <location>
        <begin position="1"/>
        <end position="23"/>
    </location>
</feature>
<dbReference type="InterPro" id="IPR020894">
    <property type="entry name" value="Cadherin_CS"/>
</dbReference>
<comment type="subcellular location">
    <subcellularLocation>
        <location evidence="1">Membrane</location>
        <topology evidence="1">Single-pass membrane protein</topology>
    </subcellularLocation>
</comment>
<dbReference type="InterPro" id="IPR013164">
    <property type="entry name" value="Cadherin_N"/>
</dbReference>